<evidence type="ECO:0000313" key="3">
    <source>
        <dbReference type="Proteomes" id="UP000215002"/>
    </source>
</evidence>
<proteinExistence type="predicted"/>
<keyword evidence="1" id="KW-0472">Membrane</keyword>
<accession>A0A223P0V0</accession>
<dbReference type="EMBL" id="CP022743">
    <property type="protein sequence ID" value="ASU35574.1"/>
    <property type="molecule type" value="Genomic_DNA"/>
</dbReference>
<dbReference type="RefSeq" id="WP_094571735.1">
    <property type="nucleotide sequence ID" value="NZ_CP022743.1"/>
</dbReference>
<protein>
    <submittedName>
        <fullName evidence="2">Uncharacterized protein</fullName>
    </submittedName>
</protein>
<feature type="transmembrane region" description="Helical" evidence="1">
    <location>
        <begin position="9"/>
        <end position="29"/>
    </location>
</feature>
<evidence type="ECO:0000256" key="1">
    <source>
        <dbReference type="SAM" id="Phobius"/>
    </source>
</evidence>
<evidence type="ECO:0000313" key="2">
    <source>
        <dbReference type="EMBL" id="ASU35574.1"/>
    </source>
</evidence>
<dbReference type="OrthoDB" id="799680at2"/>
<keyword evidence="3" id="KW-1185">Reference proteome</keyword>
<keyword evidence="1" id="KW-1133">Transmembrane helix</keyword>
<organism evidence="2 3">
    <name type="scientific">Mucilaginibacter xinganensis</name>
    <dbReference type="NCBI Taxonomy" id="1234841"/>
    <lineage>
        <taxon>Bacteria</taxon>
        <taxon>Pseudomonadati</taxon>
        <taxon>Bacteroidota</taxon>
        <taxon>Sphingobacteriia</taxon>
        <taxon>Sphingobacteriales</taxon>
        <taxon>Sphingobacteriaceae</taxon>
        <taxon>Mucilaginibacter</taxon>
    </lineage>
</organism>
<feature type="transmembrane region" description="Helical" evidence="1">
    <location>
        <begin position="35"/>
        <end position="52"/>
    </location>
</feature>
<name>A0A223P0V0_9SPHI</name>
<sequence>MSNPKYRSLYLMIAFAGFIFLAYDVLIAFPDINPLRVLLIAFPDMVFFYLAYKTYPVEEYAAANSGRKIKSY</sequence>
<dbReference type="KEGG" id="muc:MuYL_3689"/>
<gene>
    <name evidence="2" type="ORF">MuYL_3689</name>
</gene>
<keyword evidence="1" id="KW-0812">Transmembrane</keyword>
<dbReference type="AlphaFoldDB" id="A0A223P0V0"/>
<dbReference type="Proteomes" id="UP000215002">
    <property type="component" value="Chromosome"/>
</dbReference>
<reference evidence="2 3" key="1">
    <citation type="submission" date="2017-08" db="EMBL/GenBank/DDBJ databases">
        <title>Complete genome sequence of Mucilaginibacter sp. strain BJC16-A31.</title>
        <authorList>
            <consortium name="Henan University of Science and Technology"/>
            <person name="You X."/>
        </authorList>
    </citation>
    <scope>NUCLEOTIDE SEQUENCE [LARGE SCALE GENOMIC DNA]</scope>
    <source>
        <strain evidence="2 3">BJC16-A31</strain>
    </source>
</reference>